<evidence type="ECO:0000256" key="5">
    <source>
        <dbReference type="ARBA" id="ARBA00022692"/>
    </source>
</evidence>
<dbReference type="RefSeq" id="WP_129010305.1">
    <property type="nucleotide sequence ID" value="NZ_CP053835.1"/>
</dbReference>
<dbReference type="GO" id="GO:0009279">
    <property type="term" value="C:cell outer membrane"/>
    <property type="evidence" value="ECO:0007669"/>
    <property type="project" value="UniProtKB-SubCell"/>
</dbReference>
<feature type="chain" id="PRO_5041962196" evidence="9">
    <location>
        <begin position="23"/>
        <end position="592"/>
    </location>
</feature>
<proteinExistence type="inferred from homology"/>
<organism evidence="10 11">
    <name type="scientific">Arcobacter defluvii</name>
    <dbReference type="NCBI Taxonomy" id="873191"/>
    <lineage>
        <taxon>Bacteria</taxon>
        <taxon>Pseudomonadati</taxon>
        <taxon>Campylobacterota</taxon>
        <taxon>Epsilonproteobacteria</taxon>
        <taxon>Campylobacterales</taxon>
        <taxon>Arcobacteraceae</taxon>
        <taxon>Arcobacter</taxon>
    </lineage>
</organism>
<keyword evidence="11" id="KW-1185">Reference proteome</keyword>
<evidence type="ECO:0000256" key="3">
    <source>
        <dbReference type="ARBA" id="ARBA00022448"/>
    </source>
</evidence>
<feature type="signal peptide" evidence="9">
    <location>
        <begin position="1"/>
        <end position="22"/>
    </location>
</feature>
<feature type="region of interest" description="Disordered" evidence="8">
    <location>
        <begin position="72"/>
        <end position="91"/>
    </location>
</feature>
<dbReference type="Gene3D" id="3.30.70.1070">
    <property type="entry name" value="Sporulation related repeat"/>
    <property type="match status" value="1"/>
</dbReference>
<dbReference type="Gene3D" id="1.20.1600.10">
    <property type="entry name" value="Outer membrane efflux proteins (OEP)"/>
    <property type="match status" value="1"/>
</dbReference>
<reference evidence="10 11" key="1">
    <citation type="submission" date="2020-05" db="EMBL/GenBank/DDBJ databases">
        <title>Complete genome sequencing of Campylobacter and Arcobacter type strains.</title>
        <authorList>
            <person name="Miller W.G."/>
            <person name="Yee E."/>
        </authorList>
    </citation>
    <scope>NUCLEOTIDE SEQUENCE [LARGE SCALE GENOMIC DNA]</scope>
    <source>
        <strain evidence="10 11">LMG 25694</strain>
    </source>
</reference>
<keyword evidence="9" id="KW-0732">Signal</keyword>
<keyword evidence="7" id="KW-0998">Cell outer membrane</keyword>
<keyword evidence="4" id="KW-1134">Transmembrane beta strand</keyword>
<keyword evidence="5" id="KW-0812">Transmembrane</keyword>
<sequence length="592" mass="67520">MFKTKILKFACISFFASSFLHAASLKESVERVLSTNPEVIAERNNQEAFKKYIDERKANYLPRIDIDGRLEKSNSDKRYDQPNSNKYVNGSDQEDGYNVGIALNQMLYDGDLTPSQVREAKHNDLANKYRSDNNIENVVYETITAYTGLVQYDEMLGLTKDMITTNEENLQIAKEKEAISGEILETYEVDSKLSFVKEKYLEENDLKSSRISTFKRYVGIDPTGNECRPKMDLSKIPNSLQQIVELAVLRNNEILEQIERVKAQREKIAQADAKFLPNFSLELKALTDNDLSLNEEGIENQVYGRINLAWNLYNGGGDHAVSKQEELFLAEQKERLDAVTNKVVESLKVNYQRFLKNKDRISVLKDYVVANENIVEVYKSEFESGTRTFVDILDAQTVLYEAKKSLVNREYELYKNYYDILFSLSMVTDTVLDPKNDVCSDEKALNNIVSEQKLAAQNNNESSDLKALLGDEPTEIKKAEPLVAPTKMPIENKSEYATFLEAPAEYYTINITTTEGLENAKEYVSANGLDKNSSYTYPFGPEMKSAKVIYGIFKSVKDANIAMENLPTSIRVNKPYIDNISKHQKLYSKYNN</sequence>
<dbReference type="InterPro" id="IPR051906">
    <property type="entry name" value="TolC-like"/>
</dbReference>
<dbReference type="InterPro" id="IPR036680">
    <property type="entry name" value="SPOR-like_sf"/>
</dbReference>
<comment type="similarity">
    <text evidence="2">Belongs to the outer membrane factor (OMF) (TC 1.B.17) family.</text>
</comment>
<gene>
    <name evidence="10" type="ORF">ADFLV_0313</name>
</gene>
<evidence type="ECO:0000256" key="7">
    <source>
        <dbReference type="ARBA" id="ARBA00023237"/>
    </source>
</evidence>
<accession>A0AAE7E6K3</accession>
<dbReference type="GO" id="GO:0042834">
    <property type="term" value="F:peptidoglycan binding"/>
    <property type="evidence" value="ECO:0007669"/>
    <property type="project" value="InterPro"/>
</dbReference>
<dbReference type="EMBL" id="CP053835">
    <property type="protein sequence ID" value="QKF76373.1"/>
    <property type="molecule type" value="Genomic_DNA"/>
</dbReference>
<dbReference type="PANTHER" id="PTHR30026:SF22">
    <property type="entry name" value="OUTER MEMBRANE EFFLUX PROTEIN"/>
    <property type="match status" value="1"/>
</dbReference>
<dbReference type="SUPFAM" id="SSF56954">
    <property type="entry name" value="Outer membrane efflux proteins (OEP)"/>
    <property type="match status" value="1"/>
</dbReference>
<name>A0AAE7E6K3_9BACT</name>
<evidence type="ECO:0000256" key="8">
    <source>
        <dbReference type="SAM" id="MobiDB-lite"/>
    </source>
</evidence>
<dbReference type="GO" id="GO:1990281">
    <property type="term" value="C:efflux pump complex"/>
    <property type="evidence" value="ECO:0007669"/>
    <property type="project" value="TreeGrafter"/>
</dbReference>
<keyword evidence="3" id="KW-0813">Transport</keyword>
<evidence type="ECO:0000256" key="4">
    <source>
        <dbReference type="ARBA" id="ARBA00022452"/>
    </source>
</evidence>
<dbReference type="PANTHER" id="PTHR30026">
    <property type="entry name" value="OUTER MEMBRANE PROTEIN TOLC"/>
    <property type="match status" value="1"/>
</dbReference>
<keyword evidence="6" id="KW-0472">Membrane</keyword>
<evidence type="ECO:0000256" key="1">
    <source>
        <dbReference type="ARBA" id="ARBA00004442"/>
    </source>
</evidence>
<feature type="compositionally biased region" description="Polar residues" evidence="8">
    <location>
        <begin position="81"/>
        <end position="91"/>
    </location>
</feature>
<evidence type="ECO:0000256" key="9">
    <source>
        <dbReference type="SAM" id="SignalP"/>
    </source>
</evidence>
<evidence type="ECO:0000256" key="6">
    <source>
        <dbReference type="ARBA" id="ARBA00023136"/>
    </source>
</evidence>
<dbReference type="InterPro" id="IPR003423">
    <property type="entry name" value="OMP_efflux"/>
</dbReference>
<protein>
    <submittedName>
        <fullName evidence="10">Type I secretion system outer membrane protein, TolC family</fullName>
    </submittedName>
</protein>
<dbReference type="Proteomes" id="UP000503313">
    <property type="component" value="Chromosome"/>
</dbReference>
<comment type="subcellular location">
    <subcellularLocation>
        <location evidence="1">Cell outer membrane</location>
    </subcellularLocation>
</comment>
<dbReference type="GO" id="GO:0015562">
    <property type="term" value="F:efflux transmembrane transporter activity"/>
    <property type="evidence" value="ECO:0007669"/>
    <property type="project" value="InterPro"/>
</dbReference>
<evidence type="ECO:0000313" key="10">
    <source>
        <dbReference type="EMBL" id="QKF76373.1"/>
    </source>
</evidence>
<dbReference type="Pfam" id="PF02321">
    <property type="entry name" value="OEP"/>
    <property type="match status" value="2"/>
</dbReference>
<dbReference type="KEGG" id="adz:ADFLV_0313"/>
<dbReference type="GO" id="GO:0015288">
    <property type="term" value="F:porin activity"/>
    <property type="evidence" value="ECO:0007669"/>
    <property type="project" value="TreeGrafter"/>
</dbReference>
<dbReference type="AlphaFoldDB" id="A0AAE7E6K3"/>
<evidence type="ECO:0000256" key="2">
    <source>
        <dbReference type="ARBA" id="ARBA00007613"/>
    </source>
</evidence>
<evidence type="ECO:0000313" key="11">
    <source>
        <dbReference type="Proteomes" id="UP000503313"/>
    </source>
</evidence>